<keyword evidence="3" id="KW-0445">Lipid transport</keyword>
<dbReference type="InterPro" id="IPR018494">
    <property type="entry name" value="Oxysterol-bd_CS"/>
</dbReference>
<dbReference type="EMBL" id="JH668534">
    <property type="protein sequence ID" value="KAG6457121.1"/>
    <property type="molecule type" value="Genomic_DNA"/>
</dbReference>
<feature type="region of interest" description="Disordered" evidence="5">
    <location>
        <begin position="342"/>
        <end position="361"/>
    </location>
</feature>
<dbReference type="GO" id="GO:0015485">
    <property type="term" value="F:cholesterol binding"/>
    <property type="evidence" value="ECO:0007669"/>
    <property type="project" value="TreeGrafter"/>
</dbReference>
<keyword evidence="3" id="KW-0813">Transport</keyword>
<dbReference type="AlphaFoldDB" id="A0A921ZGU7"/>
<dbReference type="GO" id="GO:0005886">
    <property type="term" value="C:plasma membrane"/>
    <property type="evidence" value="ECO:0007669"/>
    <property type="project" value="TreeGrafter"/>
</dbReference>
<dbReference type="Pfam" id="PF01237">
    <property type="entry name" value="Oxysterol_BP"/>
    <property type="match status" value="2"/>
</dbReference>
<dbReference type="Proteomes" id="UP000791440">
    <property type="component" value="Unassembled WGS sequence"/>
</dbReference>
<dbReference type="EMBL" id="JH668534">
    <property type="protein sequence ID" value="KAG6457120.1"/>
    <property type="molecule type" value="Genomic_DNA"/>
</dbReference>
<protein>
    <recommendedName>
        <fullName evidence="3">Oxysterol-binding protein</fullName>
    </recommendedName>
</protein>
<evidence type="ECO:0000256" key="2">
    <source>
        <dbReference type="RuleBase" id="RU003844"/>
    </source>
</evidence>
<reference evidence="6" key="1">
    <citation type="journal article" date="2016" name="Insect Biochem. Mol. Biol.">
        <title>Multifaceted biological insights from a draft genome sequence of the tobacco hornworm moth, Manduca sexta.</title>
        <authorList>
            <person name="Kanost M.R."/>
            <person name="Arrese E.L."/>
            <person name="Cao X."/>
            <person name="Chen Y.R."/>
            <person name="Chellapilla S."/>
            <person name="Goldsmith M.R."/>
            <person name="Grosse-Wilde E."/>
            <person name="Heckel D.G."/>
            <person name="Herndon N."/>
            <person name="Jiang H."/>
            <person name="Papanicolaou A."/>
            <person name="Qu J."/>
            <person name="Soulages J.L."/>
            <person name="Vogel H."/>
            <person name="Walters J."/>
            <person name="Waterhouse R.M."/>
            <person name="Ahn S.J."/>
            <person name="Almeida F.C."/>
            <person name="An C."/>
            <person name="Aqrawi P."/>
            <person name="Bretschneider A."/>
            <person name="Bryant W.B."/>
            <person name="Bucks S."/>
            <person name="Chao H."/>
            <person name="Chevignon G."/>
            <person name="Christen J.M."/>
            <person name="Clarke D.F."/>
            <person name="Dittmer N.T."/>
            <person name="Ferguson L.C.F."/>
            <person name="Garavelou S."/>
            <person name="Gordon K.H.J."/>
            <person name="Gunaratna R.T."/>
            <person name="Han Y."/>
            <person name="Hauser F."/>
            <person name="He Y."/>
            <person name="Heidel-Fischer H."/>
            <person name="Hirsh A."/>
            <person name="Hu Y."/>
            <person name="Jiang H."/>
            <person name="Kalra D."/>
            <person name="Klinner C."/>
            <person name="Konig C."/>
            <person name="Kovar C."/>
            <person name="Kroll A.R."/>
            <person name="Kuwar S.S."/>
            <person name="Lee S.L."/>
            <person name="Lehman R."/>
            <person name="Li K."/>
            <person name="Li Z."/>
            <person name="Liang H."/>
            <person name="Lovelace S."/>
            <person name="Lu Z."/>
            <person name="Mansfield J.H."/>
            <person name="McCulloch K.J."/>
            <person name="Mathew T."/>
            <person name="Morton B."/>
            <person name="Muzny D.M."/>
            <person name="Neunemann D."/>
            <person name="Ongeri F."/>
            <person name="Pauchet Y."/>
            <person name="Pu L.L."/>
            <person name="Pyrousis I."/>
            <person name="Rao X.J."/>
            <person name="Redding A."/>
            <person name="Roesel C."/>
            <person name="Sanchez-Gracia A."/>
            <person name="Schaack S."/>
            <person name="Shukla A."/>
            <person name="Tetreau G."/>
            <person name="Wang Y."/>
            <person name="Xiong G.H."/>
            <person name="Traut W."/>
            <person name="Walsh T.K."/>
            <person name="Worley K.C."/>
            <person name="Wu D."/>
            <person name="Wu W."/>
            <person name="Wu Y.Q."/>
            <person name="Zhang X."/>
            <person name="Zou Z."/>
            <person name="Zucker H."/>
            <person name="Briscoe A.D."/>
            <person name="Burmester T."/>
            <person name="Clem R.J."/>
            <person name="Feyereisen R."/>
            <person name="Grimmelikhuijzen C.J.P."/>
            <person name="Hamodrakas S.J."/>
            <person name="Hansson B.S."/>
            <person name="Huguet E."/>
            <person name="Jermiin L.S."/>
            <person name="Lan Q."/>
            <person name="Lehman H.K."/>
            <person name="Lorenzen M."/>
            <person name="Merzendorfer H."/>
            <person name="Michalopoulos I."/>
            <person name="Morton D.B."/>
            <person name="Muthukrishnan S."/>
            <person name="Oakeshott J.G."/>
            <person name="Palmer W."/>
            <person name="Park Y."/>
            <person name="Passarelli A.L."/>
            <person name="Rozas J."/>
            <person name="Schwartz L.M."/>
            <person name="Smith W."/>
            <person name="Southgate A."/>
            <person name="Vilcinskas A."/>
            <person name="Vogt R."/>
            <person name="Wang P."/>
            <person name="Werren J."/>
            <person name="Yu X.Q."/>
            <person name="Zhou J.J."/>
            <person name="Brown S.J."/>
            <person name="Scherer S.E."/>
            <person name="Richards S."/>
            <person name="Blissard G.W."/>
        </authorList>
    </citation>
    <scope>NUCLEOTIDE SEQUENCE</scope>
</reference>
<gene>
    <name evidence="6" type="ORF">O3G_MSEX010115</name>
</gene>
<dbReference type="PANTHER" id="PTHR10972">
    <property type="entry name" value="OXYSTEROL-BINDING PROTEIN-RELATED"/>
    <property type="match status" value="1"/>
</dbReference>
<dbReference type="GO" id="GO:0120009">
    <property type="term" value="P:intermembrane lipid transfer"/>
    <property type="evidence" value="ECO:0007669"/>
    <property type="project" value="UniProtKB-ARBA"/>
</dbReference>
<dbReference type="InterPro" id="IPR000648">
    <property type="entry name" value="Oxysterol-bd"/>
</dbReference>
<keyword evidence="7" id="KW-1185">Reference proteome</keyword>
<dbReference type="FunFam" id="2.40.160.120:FF:000001">
    <property type="entry name" value="Oxysterol-binding protein"/>
    <property type="match status" value="1"/>
</dbReference>
<evidence type="ECO:0000313" key="7">
    <source>
        <dbReference type="Proteomes" id="UP000791440"/>
    </source>
</evidence>
<evidence type="ECO:0000256" key="3">
    <source>
        <dbReference type="RuleBase" id="RU003845"/>
    </source>
</evidence>
<feature type="compositionally biased region" description="Basic and acidic residues" evidence="5">
    <location>
        <begin position="342"/>
        <end position="354"/>
    </location>
</feature>
<evidence type="ECO:0000256" key="1">
    <source>
        <dbReference type="ARBA" id="ARBA00008842"/>
    </source>
</evidence>
<evidence type="ECO:0000313" key="6">
    <source>
        <dbReference type="EMBL" id="KAG6457121.1"/>
    </source>
</evidence>
<feature type="coiled-coil region" evidence="4">
    <location>
        <begin position="270"/>
        <end position="297"/>
    </location>
</feature>
<evidence type="ECO:0000256" key="4">
    <source>
        <dbReference type="SAM" id="Coils"/>
    </source>
</evidence>
<comment type="caution">
    <text evidence="6">The sequence shown here is derived from an EMBL/GenBank/DDBJ whole genome shotgun (WGS) entry which is preliminary data.</text>
</comment>
<proteinExistence type="inferred from homology"/>
<reference evidence="6" key="2">
    <citation type="submission" date="2020-12" db="EMBL/GenBank/DDBJ databases">
        <authorList>
            <person name="Kanost M."/>
        </authorList>
    </citation>
    <scope>NUCLEOTIDE SEQUENCE</scope>
</reference>
<comment type="similarity">
    <text evidence="1 2">Belongs to the OSBP family.</text>
</comment>
<dbReference type="GO" id="GO:0005829">
    <property type="term" value="C:cytosol"/>
    <property type="evidence" value="ECO:0007669"/>
    <property type="project" value="TreeGrafter"/>
</dbReference>
<evidence type="ECO:0000256" key="5">
    <source>
        <dbReference type="SAM" id="MobiDB-lite"/>
    </source>
</evidence>
<dbReference type="GO" id="GO:0097038">
    <property type="term" value="C:perinuclear endoplasmic reticulum"/>
    <property type="evidence" value="ECO:0007669"/>
    <property type="project" value="TreeGrafter"/>
</dbReference>
<sequence>MPVTINEPLNMLQRLCEELEYSSLLDAAAACGGAAERMALVAAFAVSAYAAAAHRAASKPFNPLLAETYECVRDDRNFRFLAEQVSHHPPISACHAESSRWCFWQEARIKTKFWGKSMEFQPTGRVHVRLTTTGDHYSWNKVTTCVHNLFGGQRWVDQYGDMHIVCHGTDITCKLNFIKASSWSSSRHEVRGFVTEGSTGNRLRITGRWSEALYAGDPPAARCLWRPGAMPPEHELYYGFTRFAMELNEMEPGMREVLPHTDTRLRPDQRALEEGDVEAAEQLKHELEQAQRERRRDSPDHTPAWFRSVLPISTVPPPPGRTSAPLEEGDVEAAEQLKHELEQAQRERRRDSPDHTPAWFRKSMEGGEETWVFTGEYWRARDSGFPHLAAPRIW</sequence>
<dbReference type="PANTHER" id="PTHR10972:SF203">
    <property type="entry name" value="OXYSTEROL-BINDING PROTEIN HOMOLOG 3"/>
    <property type="match status" value="1"/>
</dbReference>
<organism evidence="6 7">
    <name type="scientific">Manduca sexta</name>
    <name type="common">Tobacco hawkmoth</name>
    <name type="synonym">Tobacco hornworm</name>
    <dbReference type="NCBI Taxonomy" id="7130"/>
    <lineage>
        <taxon>Eukaryota</taxon>
        <taxon>Metazoa</taxon>
        <taxon>Ecdysozoa</taxon>
        <taxon>Arthropoda</taxon>
        <taxon>Hexapoda</taxon>
        <taxon>Insecta</taxon>
        <taxon>Pterygota</taxon>
        <taxon>Neoptera</taxon>
        <taxon>Endopterygota</taxon>
        <taxon>Lepidoptera</taxon>
        <taxon>Glossata</taxon>
        <taxon>Ditrysia</taxon>
        <taxon>Bombycoidea</taxon>
        <taxon>Sphingidae</taxon>
        <taxon>Sphinginae</taxon>
        <taxon>Sphingini</taxon>
        <taxon>Manduca</taxon>
    </lineage>
</organism>
<dbReference type="PROSITE" id="PS01013">
    <property type="entry name" value="OSBP"/>
    <property type="match status" value="1"/>
</dbReference>
<keyword evidence="4" id="KW-0175">Coiled coil</keyword>
<accession>A0A921ZGU7</accession>
<name>A0A921ZGU7_MANSE</name>